<protein>
    <submittedName>
        <fullName evidence="2">Uncharacterized protein</fullName>
    </submittedName>
</protein>
<proteinExistence type="predicted"/>
<name>A0ABV0RMR3_9TELE</name>
<feature type="compositionally biased region" description="Polar residues" evidence="1">
    <location>
        <begin position="41"/>
        <end position="60"/>
    </location>
</feature>
<evidence type="ECO:0000313" key="3">
    <source>
        <dbReference type="Proteomes" id="UP001434883"/>
    </source>
</evidence>
<evidence type="ECO:0000256" key="1">
    <source>
        <dbReference type="SAM" id="MobiDB-lite"/>
    </source>
</evidence>
<dbReference type="EMBL" id="JAHRIN010050780">
    <property type="protein sequence ID" value="MEQ2208858.1"/>
    <property type="molecule type" value="Genomic_DNA"/>
</dbReference>
<accession>A0ABV0RMR3</accession>
<dbReference type="Proteomes" id="UP001434883">
    <property type="component" value="Unassembled WGS sequence"/>
</dbReference>
<keyword evidence="3" id="KW-1185">Reference proteome</keyword>
<sequence>RTGWRSPLDASASSRGWFPRWTVDGTRVWFGSTGRACASASPGNTPPDTRLNTRMRTPYL</sequence>
<feature type="non-terminal residue" evidence="2">
    <location>
        <position position="1"/>
    </location>
</feature>
<organism evidence="2 3">
    <name type="scientific">Xenoophorus captivus</name>
    <dbReference type="NCBI Taxonomy" id="1517983"/>
    <lineage>
        <taxon>Eukaryota</taxon>
        <taxon>Metazoa</taxon>
        <taxon>Chordata</taxon>
        <taxon>Craniata</taxon>
        <taxon>Vertebrata</taxon>
        <taxon>Euteleostomi</taxon>
        <taxon>Actinopterygii</taxon>
        <taxon>Neopterygii</taxon>
        <taxon>Teleostei</taxon>
        <taxon>Neoteleostei</taxon>
        <taxon>Acanthomorphata</taxon>
        <taxon>Ovalentaria</taxon>
        <taxon>Atherinomorphae</taxon>
        <taxon>Cyprinodontiformes</taxon>
        <taxon>Goodeidae</taxon>
        <taxon>Xenoophorus</taxon>
    </lineage>
</organism>
<comment type="caution">
    <text evidence="2">The sequence shown here is derived from an EMBL/GenBank/DDBJ whole genome shotgun (WGS) entry which is preliminary data.</text>
</comment>
<gene>
    <name evidence="2" type="ORF">XENOCAPTIV_017641</name>
</gene>
<feature type="region of interest" description="Disordered" evidence="1">
    <location>
        <begin position="35"/>
        <end position="60"/>
    </location>
</feature>
<feature type="non-terminal residue" evidence="2">
    <location>
        <position position="60"/>
    </location>
</feature>
<reference evidence="2 3" key="1">
    <citation type="submission" date="2021-06" db="EMBL/GenBank/DDBJ databases">
        <authorList>
            <person name="Palmer J.M."/>
        </authorList>
    </citation>
    <scope>NUCLEOTIDE SEQUENCE [LARGE SCALE GENOMIC DNA]</scope>
    <source>
        <strain evidence="2 3">XC_2019</strain>
        <tissue evidence="2">Muscle</tissue>
    </source>
</reference>
<evidence type="ECO:0000313" key="2">
    <source>
        <dbReference type="EMBL" id="MEQ2208858.1"/>
    </source>
</evidence>